<evidence type="ECO:0000256" key="5">
    <source>
        <dbReference type="PIRSR" id="PIRSR602386-1"/>
    </source>
</evidence>
<feature type="binding site" evidence="5">
    <location>
        <position position="93"/>
    </location>
    <ligand>
        <name>Cu cation</name>
        <dbReference type="ChEBI" id="CHEBI:23378"/>
    </ligand>
</feature>
<keyword evidence="4" id="KW-0249">Electron transport</keyword>
<evidence type="ECO:0000256" key="2">
    <source>
        <dbReference type="ARBA" id="ARBA00022448"/>
    </source>
</evidence>
<dbReference type="InterPro" id="IPR008972">
    <property type="entry name" value="Cupredoxin"/>
</dbReference>
<comment type="caution">
    <text evidence="8">The sequence shown here is derived from an EMBL/GenBank/DDBJ whole genome shotgun (WGS) entry which is preliminary data.</text>
</comment>
<dbReference type="InterPro" id="IPR052721">
    <property type="entry name" value="ET_Amicyanin"/>
</dbReference>
<proteinExistence type="predicted"/>
<accession>A0AA37W555</accession>
<keyword evidence="9" id="KW-1185">Reference proteome</keyword>
<dbReference type="SUPFAM" id="SSF49503">
    <property type="entry name" value="Cupredoxins"/>
    <property type="match status" value="1"/>
</dbReference>
<dbReference type="Gene3D" id="2.60.40.420">
    <property type="entry name" value="Cupredoxins - blue copper proteins"/>
    <property type="match status" value="1"/>
</dbReference>
<keyword evidence="5" id="KW-0186">Copper</keyword>
<reference evidence="8" key="2">
    <citation type="submission" date="2023-01" db="EMBL/GenBank/DDBJ databases">
        <title>Draft genome sequence of Litoribrevibacter albus strain NBRC 110071.</title>
        <authorList>
            <person name="Sun Q."/>
            <person name="Mori K."/>
        </authorList>
    </citation>
    <scope>NUCLEOTIDE SEQUENCE</scope>
    <source>
        <strain evidence="8">NBRC 110071</strain>
    </source>
</reference>
<comment type="subcellular location">
    <subcellularLocation>
        <location evidence="1">Periplasm</location>
    </subcellularLocation>
</comment>
<keyword evidence="5" id="KW-0479">Metal-binding</keyword>
<feature type="signal peptide" evidence="6">
    <location>
        <begin position="1"/>
        <end position="19"/>
    </location>
</feature>
<dbReference type="RefSeq" id="WP_284380263.1">
    <property type="nucleotide sequence ID" value="NZ_BSNM01000009.1"/>
</dbReference>
<evidence type="ECO:0000313" key="8">
    <source>
        <dbReference type="EMBL" id="GLQ30852.1"/>
    </source>
</evidence>
<keyword evidence="2" id="KW-0813">Transport</keyword>
<gene>
    <name evidence="8" type="ORF">GCM10007876_13310</name>
</gene>
<dbReference type="GO" id="GO:0005507">
    <property type="term" value="F:copper ion binding"/>
    <property type="evidence" value="ECO:0007669"/>
    <property type="project" value="InterPro"/>
</dbReference>
<dbReference type="GO" id="GO:0009055">
    <property type="term" value="F:electron transfer activity"/>
    <property type="evidence" value="ECO:0007669"/>
    <property type="project" value="InterPro"/>
</dbReference>
<feature type="domain" description="EfeO-type cupredoxin-like" evidence="7">
    <location>
        <begin position="4"/>
        <end position="100"/>
    </location>
</feature>
<comment type="cofactor">
    <cofactor evidence="5">
        <name>Cu cation</name>
        <dbReference type="ChEBI" id="CHEBI:23378"/>
    </cofactor>
    <text evidence="5">Binds 1 copper ion per subunit.</text>
</comment>
<evidence type="ECO:0000256" key="3">
    <source>
        <dbReference type="ARBA" id="ARBA00022764"/>
    </source>
</evidence>
<dbReference type="PRINTS" id="PR00155">
    <property type="entry name" value="AMICYANIN"/>
</dbReference>
<dbReference type="GO" id="GO:0042597">
    <property type="term" value="C:periplasmic space"/>
    <property type="evidence" value="ECO:0007669"/>
    <property type="project" value="UniProtKB-SubCell"/>
</dbReference>
<dbReference type="Pfam" id="PF13473">
    <property type="entry name" value="Cupredoxin_1"/>
    <property type="match status" value="1"/>
</dbReference>
<evidence type="ECO:0000313" key="9">
    <source>
        <dbReference type="Proteomes" id="UP001161389"/>
    </source>
</evidence>
<feature type="binding site" evidence="5">
    <location>
        <position position="55"/>
    </location>
    <ligand>
        <name>Cu cation</name>
        <dbReference type="ChEBI" id="CHEBI:23378"/>
    </ligand>
</feature>
<dbReference type="EMBL" id="BSNM01000009">
    <property type="protein sequence ID" value="GLQ30852.1"/>
    <property type="molecule type" value="Genomic_DNA"/>
</dbReference>
<dbReference type="PANTHER" id="PTHR36507:SF1">
    <property type="entry name" value="BLL1555 PROTEIN"/>
    <property type="match status" value="1"/>
</dbReference>
<dbReference type="PANTHER" id="PTHR36507">
    <property type="entry name" value="BLL1555 PROTEIN"/>
    <property type="match status" value="1"/>
</dbReference>
<feature type="chain" id="PRO_5041282346" description="EfeO-type cupredoxin-like domain-containing protein" evidence="6">
    <location>
        <begin position="20"/>
        <end position="104"/>
    </location>
</feature>
<dbReference type="InterPro" id="IPR028096">
    <property type="entry name" value="EfeO_Cupredoxin"/>
</dbReference>
<dbReference type="InterPro" id="IPR002386">
    <property type="entry name" value="Amicyanin/Pseudoazurin"/>
</dbReference>
<evidence type="ECO:0000256" key="4">
    <source>
        <dbReference type="ARBA" id="ARBA00022982"/>
    </source>
</evidence>
<reference evidence="8" key="1">
    <citation type="journal article" date="2014" name="Int. J. Syst. Evol. Microbiol.">
        <title>Complete genome sequence of Corynebacterium casei LMG S-19264T (=DSM 44701T), isolated from a smear-ripened cheese.</title>
        <authorList>
            <consortium name="US DOE Joint Genome Institute (JGI-PGF)"/>
            <person name="Walter F."/>
            <person name="Albersmeier A."/>
            <person name="Kalinowski J."/>
            <person name="Ruckert C."/>
        </authorList>
    </citation>
    <scope>NUCLEOTIDE SEQUENCE</scope>
    <source>
        <strain evidence="8">NBRC 110071</strain>
    </source>
</reference>
<keyword evidence="3" id="KW-0574">Periplasm</keyword>
<evidence type="ECO:0000259" key="7">
    <source>
        <dbReference type="Pfam" id="PF13473"/>
    </source>
</evidence>
<evidence type="ECO:0000256" key="1">
    <source>
        <dbReference type="ARBA" id="ARBA00004418"/>
    </source>
</evidence>
<sequence length="104" mass="11916">MKAFFALLGLSVLAMNVQAETHHVEIKKYKFIPQHIEINAGDTVVWTNKEKRQYHSVWFKSLNPEEPEYVFPDETVTMTFNDAGELNYECGPHPEMTGSVSVVK</sequence>
<organism evidence="8 9">
    <name type="scientific">Litoribrevibacter albus</name>
    <dbReference type="NCBI Taxonomy" id="1473156"/>
    <lineage>
        <taxon>Bacteria</taxon>
        <taxon>Pseudomonadati</taxon>
        <taxon>Pseudomonadota</taxon>
        <taxon>Gammaproteobacteria</taxon>
        <taxon>Oceanospirillales</taxon>
        <taxon>Oceanospirillaceae</taxon>
        <taxon>Litoribrevibacter</taxon>
    </lineage>
</organism>
<protein>
    <recommendedName>
        <fullName evidence="7">EfeO-type cupredoxin-like domain-containing protein</fullName>
    </recommendedName>
</protein>
<feature type="binding site" evidence="5">
    <location>
        <position position="90"/>
    </location>
    <ligand>
        <name>Cu cation</name>
        <dbReference type="ChEBI" id="CHEBI:23378"/>
    </ligand>
</feature>
<dbReference type="Proteomes" id="UP001161389">
    <property type="component" value="Unassembled WGS sequence"/>
</dbReference>
<dbReference type="AlphaFoldDB" id="A0AA37W555"/>
<evidence type="ECO:0000256" key="6">
    <source>
        <dbReference type="SAM" id="SignalP"/>
    </source>
</evidence>
<name>A0AA37W555_9GAMM</name>
<keyword evidence="6" id="KW-0732">Signal</keyword>